<dbReference type="SUPFAM" id="SSF52833">
    <property type="entry name" value="Thioredoxin-like"/>
    <property type="match status" value="1"/>
</dbReference>
<dbReference type="Gene3D" id="3.40.30.10">
    <property type="entry name" value="Glutaredoxin"/>
    <property type="match status" value="1"/>
</dbReference>
<evidence type="ECO:0000313" key="2">
    <source>
        <dbReference type="EMBL" id="MCZ8405938.1"/>
    </source>
</evidence>
<name>A0A9X3L7T5_ALCXX</name>
<dbReference type="PANTHER" id="PTHR13887">
    <property type="entry name" value="GLUTATHIONE S-TRANSFERASE KAPPA"/>
    <property type="match status" value="1"/>
</dbReference>
<dbReference type="GO" id="GO:0016491">
    <property type="term" value="F:oxidoreductase activity"/>
    <property type="evidence" value="ECO:0007669"/>
    <property type="project" value="InterPro"/>
</dbReference>
<dbReference type="RefSeq" id="WP_020206717.1">
    <property type="nucleotide sequence ID" value="NZ_JAOEEI010000078.1"/>
</dbReference>
<gene>
    <name evidence="2" type="ORF">O9570_31140</name>
</gene>
<dbReference type="PANTHER" id="PTHR13887:SF41">
    <property type="entry name" value="THIOREDOXIN SUPERFAMILY PROTEIN"/>
    <property type="match status" value="1"/>
</dbReference>
<sequence length="227" mass="24533">MKIVKVDIWSDFVCPWCWIAKRRFDQAVEQLAGQIQVEVSSRAYRIARGMAPMDFASALRMKFGSESGARQMMAAVTAHGAREGLAYNFGTMRFGDTADAHALVKSLPTQASRQRLIEALSKASITDGKDIFNRDELRAIAAQAGLSDAEWADLDFERVREVEHDEMQANAIANGVPLFVFNDKLYLSGAQPTETFVAALTQAGASSPEPVAAAADGAACGPDACQI</sequence>
<evidence type="ECO:0000259" key="1">
    <source>
        <dbReference type="Pfam" id="PF01323"/>
    </source>
</evidence>
<organism evidence="2 3">
    <name type="scientific">Alcaligenes xylosoxydans xylosoxydans</name>
    <name type="common">Achromobacter xylosoxidans</name>
    <dbReference type="NCBI Taxonomy" id="85698"/>
    <lineage>
        <taxon>Bacteria</taxon>
        <taxon>Pseudomonadati</taxon>
        <taxon>Pseudomonadota</taxon>
        <taxon>Betaproteobacteria</taxon>
        <taxon>Burkholderiales</taxon>
        <taxon>Alcaligenaceae</taxon>
        <taxon>Achromobacter</taxon>
    </lineage>
</organism>
<proteinExistence type="predicted"/>
<feature type="domain" description="DSBA-like thioredoxin" evidence="1">
    <location>
        <begin position="6"/>
        <end position="200"/>
    </location>
</feature>
<dbReference type="Pfam" id="PF01323">
    <property type="entry name" value="DSBA"/>
    <property type="match status" value="1"/>
</dbReference>
<dbReference type="AlphaFoldDB" id="A0A9X3L7T5"/>
<dbReference type="InterPro" id="IPR036249">
    <property type="entry name" value="Thioredoxin-like_sf"/>
</dbReference>
<dbReference type="CDD" id="cd03024">
    <property type="entry name" value="DsbA_FrnE"/>
    <property type="match status" value="1"/>
</dbReference>
<dbReference type="Proteomes" id="UP001141992">
    <property type="component" value="Unassembled WGS sequence"/>
</dbReference>
<reference evidence="2" key="1">
    <citation type="submission" date="2022-12" db="EMBL/GenBank/DDBJ databases">
        <authorList>
            <person name="Voronina O.L."/>
            <person name="Kunda M.S."/>
            <person name="Ryzhova N."/>
            <person name="Aksenova E.I."/>
        </authorList>
    </citation>
    <scope>NUCLEOTIDE SEQUENCE</scope>
    <source>
        <strain evidence="2">SCCH136:Ach223948</strain>
    </source>
</reference>
<dbReference type="InterPro" id="IPR001853">
    <property type="entry name" value="DSBA-like_thioredoxin_dom"/>
</dbReference>
<accession>A0A9X3L7T5</accession>
<dbReference type="EMBL" id="JAPZVI010000059">
    <property type="protein sequence ID" value="MCZ8405938.1"/>
    <property type="molecule type" value="Genomic_DNA"/>
</dbReference>
<comment type="caution">
    <text evidence="2">The sequence shown here is derived from an EMBL/GenBank/DDBJ whole genome shotgun (WGS) entry which is preliminary data.</text>
</comment>
<protein>
    <submittedName>
        <fullName evidence="2">DsbA family oxidoreductase</fullName>
    </submittedName>
</protein>
<evidence type="ECO:0000313" key="3">
    <source>
        <dbReference type="Proteomes" id="UP001141992"/>
    </source>
</evidence>